<keyword evidence="7" id="KW-1185">Reference proteome</keyword>
<dbReference type="Pfam" id="PF07719">
    <property type="entry name" value="TPR_2"/>
    <property type="match status" value="1"/>
</dbReference>
<evidence type="ECO:0000256" key="1">
    <source>
        <dbReference type="ARBA" id="ARBA00022737"/>
    </source>
</evidence>
<comment type="caution">
    <text evidence="6">The sequence shown here is derived from an EMBL/GenBank/DDBJ whole genome shotgun (WGS) entry which is preliminary data.</text>
</comment>
<proteinExistence type="predicted"/>
<dbReference type="EMBL" id="JAACJO010000005">
    <property type="protein sequence ID" value="KAF5357824.1"/>
    <property type="molecule type" value="Genomic_DNA"/>
</dbReference>
<dbReference type="Proteomes" id="UP000559027">
    <property type="component" value="Unassembled WGS sequence"/>
</dbReference>
<dbReference type="SMART" id="SM00028">
    <property type="entry name" value="TPR"/>
    <property type="match status" value="3"/>
</dbReference>
<dbReference type="InterPro" id="IPR029498">
    <property type="entry name" value="HeLo_dom"/>
</dbReference>
<gene>
    <name evidence="6" type="ORF">D9756_001384</name>
</gene>
<dbReference type="PROSITE" id="PS50293">
    <property type="entry name" value="TPR_REGION"/>
    <property type="match status" value="1"/>
</dbReference>
<dbReference type="PANTHER" id="PTHR42345:SF2">
    <property type="entry name" value="HELICASE-LIKE PROTEIN"/>
    <property type="match status" value="1"/>
</dbReference>
<evidence type="ECO:0000256" key="3">
    <source>
        <dbReference type="PROSITE-ProRule" id="PRU00339"/>
    </source>
</evidence>
<dbReference type="AlphaFoldDB" id="A0A8H5G3T2"/>
<evidence type="ECO:0000259" key="5">
    <source>
        <dbReference type="Pfam" id="PF14479"/>
    </source>
</evidence>
<sequence length="1149" mass="129759">MTPLAIMDAAGLAVGVVALWKSCVQVFEVISLTRQYGMDYEILSIKLEVERVRLLSWGHAVGLSDVANRADTRLKRIEVHSAVIRLLGCIQRVFEDSERLQDTYGLRLSLATPEEGGLTTAEEQPSQSQMILGGVFTRAYANLRRIALERQRNTPIIRRSKWAVHDRKKFMALVAEVRGFNDSLESLFPDAKLRMMDAMQSDIDQAVQVRDLQLLQEATAGEQGLEDISERASIRLEALGSTASAGTELPSGPRSVLTVTEDREEDRAERETVEGVDEGAPGNDQALENKGQLTVSGEQEMDELSKQLRDVHLYVQRKSAGALTLSRIGPYAPLPRCSAHAYWDGDNSDHGRWDPWADRDKGFVPMLHASFGKDLYKRKKYMKKSGGDKYESPDSEDYVLLDPESHIKFENVNPGTVTVEGFGLECWEFESRKPGWEDTILVNHSDLPVLPARRLLRRIDELQTNPGRFGWNPDEEELNLKQFVGTLGITYYDPAYERDRKRWIGDLYSVLNRTDIFADFTQESSVGIQWLVTANNDSIGLWNFLRQVIVTWELATRLKYLDGGGYTGFTARILASLIISDLWLKHVKIILRDTVVPITGLKKLETGTEKAKAEELKKMGDEAWKRKEYQAASDLYTEAMKIDLTNAIYRCNRAAAQLGQENWMNAEEDAYLATQLDPKYAKAWSRLGMARLKLGHYKQAKRAYEQALHIAGKDATAAMQQGLADAKAKINETVDAIMAETDKAKRHAMRSDFADEDFEIFSKEPEFHSVIHGQQVEGLLFFAEKIKWPYINEVRDYAEDVYSTLRGGGTIDMNLHDWLYGLGLPGKWFAFKIMSALILCTPSIRDTVGVSHYYDSGFSLPARSYWRYRTVLGRVLGCLPGVQALCGWMGPCPPVEFDPPQGDLQKPRHIRILARHITPFDHRKTDVNDRDRIHEWDDHNRATDIQPDEEIDAYVVDMKDSSKWIIPEPPVHDISTCQLKSIKLRKLPLDIKVASQTAKGDLQDLYIENETEYRASLEFIMDDDPNRPITYKLLTNPVFVTPPPCRPGPKGPHEVHMRELPRYRKNIWSIGQLKDHTSFGDDLDSENFDDDVMIINATGKGSEVLARAWCSERGRNAVIRRAGGPCFVCAVRAAGKTGGLGLGTLIWVG</sequence>
<dbReference type="PANTHER" id="PTHR42345">
    <property type="entry name" value="TPR_REGION DOMAIN-CONTAINING PROTEIN"/>
    <property type="match status" value="1"/>
</dbReference>
<keyword evidence="2 3" id="KW-0802">TPR repeat</keyword>
<dbReference type="SUPFAM" id="SSF48452">
    <property type="entry name" value="TPR-like"/>
    <property type="match status" value="1"/>
</dbReference>
<dbReference type="Gene3D" id="1.25.40.10">
    <property type="entry name" value="Tetratricopeptide repeat domain"/>
    <property type="match status" value="1"/>
</dbReference>
<protein>
    <recommendedName>
        <fullName evidence="5">Prion-inhibition and propagation HeLo domain-containing protein</fullName>
    </recommendedName>
</protein>
<feature type="repeat" description="TPR" evidence="3">
    <location>
        <begin position="681"/>
        <end position="714"/>
    </location>
</feature>
<evidence type="ECO:0000313" key="6">
    <source>
        <dbReference type="EMBL" id="KAF5357824.1"/>
    </source>
</evidence>
<accession>A0A8H5G3T2</accession>
<feature type="domain" description="Prion-inhibition and propagation HeLo" evidence="5">
    <location>
        <begin position="12"/>
        <end position="215"/>
    </location>
</feature>
<dbReference type="PROSITE" id="PS50005">
    <property type="entry name" value="TPR"/>
    <property type="match status" value="1"/>
</dbReference>
<feature type="region of interest" description="Disordered" evidence="4">
    <location>
        <begin position="243"/>
        <end position="287"/>
    </location>
</feature>
<evidence type="ECO:0000256" key="4">
    <source>
        <dbReference type="SAM" id="MobiDB-lite"/>
    </source>
</evidence>
<keyword evidence="1" id="KW-0677">Repeat</keyword>
<dbReference type="InterPro" id="IPR038305">
    <property type="entry name" value="HeLo_sf"/>
</dbReference>
<name>A0A8H5G3T2_9AGAR</name>
<dbReference type="InterPro" id="IPR011990">
    <property type="entry name" value="TPR-like_helical_dom_sf"/>
</dbReference>
<evidence type="ECO:0000256" key="2">
    <source>
        <dbReference type="ARBA" id="ARBA00022803"/>
    </source>
</evidence>
<dbReference type="Pfam" id="PF14479">
    <property type="entry name" value="HeLo"/>
    <property type="match status" value="1"/>
</dbReference>
<evidence type="ECO:0000313" key="7">
    <source>
        <dbReference type="Proteomes" id="UP000559027"/>
    </source>
</evidence>
<dbReference type="InterPro" id="IPR013105">
    <property type="entry name" value="TPR_2"/>
</dbReference>
<dbReference type="Gene3D" id="1.20.120.1020">
    <property type="entry name" value="Prion-inhibition and propagation, HeLo domain"/>
    <property type="match status" value="1"/>
</dbReference>
<dbReference type="InterPro" id="IPR019734">
    <property type="entry name" value="TPR_rpt"/>
</dbReference>
<organism evidence="6 7">
    <name type="scientific">Leucocoprinus leucothites</name>
    <dbReference type="NCBI Taxonomy" id="201217"/>
    <lineage>
        <taxon>Eukaryota</taxon>
        <taxon>Fungi</taxon>
        <taxon>Dikarya</taxon>
        <taxon>Basidiomycota</taxon>
        <taxon>Agaricomycotina</taxon>
        <taxon>Agaricomycetes</taxon>
        <taxon>Agaricomycetidae</taxon>
        <taxon>Agaricales</taxon>
        <taxon>Agaricineae</taxon>
        <taxon>Agaricaceae</taxon>
        <taxon>Leucocoprinus</taxon>
    </lineage>
</organism>
<reference evidence="6 7" key="1">
    <citation type="journal article" date="2020" name="ISME J.">
        <title>Uncovering the hidden diversity of litter-decomposition mechanisms in mushroom-forming fungi.</title>
        <authorList>
            <person name="Floudas D."/>
            <person name="Bentzer J."/>
            <person name="Ahren D."/>
            <person name="Johansson T."/>
            <person name="Persson P."/>
            <person name="Tunlid A."/>
        </authorList>
    </citation>
    <scope>NUCLEOTIDE SEQUENCE [LARGE SCALE GENOMIC DNA]</scope>
    <source>
        <strain evidence="6 7">CBS 146.42</strain>
    </source>
</reference>
<dbReference type="OrthoDB" id="2362444at2759"/>